<comment type="catalytic activity">
    <reaction evidence="12">
        <text>an acyl-CoA + malonyl-CoA + H(+) = a 3-oxoacyl-CoA + CO2 + CoA</text>
        <dbReference type="Rhea" id="RHEA:50252"/>
        <dbReference type="ChEBI" id="CHEBI:15378"/>
        <dbReference type="ChEBI" id="CHEBI:16526"/>
        <dbReference type="ChEBI" id="CHEBI:57287"/>
        <dbReference type="ChEBI" id="CHEBI:57384"/>
        <dbReference type="ChEBI" id="CHEBI:58342"/>
        <dbReference type="ChEBI" id="CHEBI:90726"/>
    </reaction>
    <physiologicalReaction direction="left-to-right" evidence="12">
        <dbReference type="Rhea" id="RHEA:50253"/>
    </physiologicalReaction>
</comment>
<keyword evidence="4 12" id="KW-0808">Transferase</keyword>
<keyword evidence="14" id="KW-1185">Reference proteome</keyword>
<comment type="catalytic activity">
    <reaction evidence="11">
        <text>a very-long-chain acyl-CoA + malonyl-CoA + H(+) = a very-long-chain 3-oxoacyl-CoA + CO2 + CoA</text>
        <dbReference type="Rhea" id="RHEA:32727"/>
        <dbReference type="ChEBI" id="CHEBI:15378"/>
        <dbReference type="ChEBI" id="CHEBI:16526"/>
        <dbReference type="ChEBI" id="CHEBI:57287"/>
        <dbReference type="ChEBI" id="CHEBI:57384"/>
        <dbReference type="ChEBI" id="CHEBI:90725"/>
        <dbReference type="ChEBI" id="CHEBI:90736"/>
        <dbReference type="EC" id="2.3.1.199"/>
    </reaction>
</comment>
<evidence type="ECO:0000256" key="3">
    <source>
        <dbReference type="ARBA" id="ARBA00022516"/>
    </source>
</evidence>
<dbReference type="EC" id="2.3.1.-" evidence="12"/>
<comment type="similarity">
    <text evidence="2 12">Belongs to the ELO family.</text>
</comment>
<dbReference type="GO" id="GO:0009922">
    <property type="term" value="F:fatty acid elongase activity"/>
    <property type="evidence" value="ECO:0007669"/>
    <property type="project" value="UniProtKB-EC"/>
</dbReference>
<feature type="transmembrane region" description="Helical" evidence="12">
    <location>
        <begin position="103"/>
        <end position="126"/>
    </location>
</feature>
<feature type="transmembrane region" description="Helical" evidence="12">
    <location>
        <begin position="276"/>
        <end position="299"/>
    </location>
</feature>
<sequence length="314" mass="36605">MQTYTLSTSKKFCLEEVAKFRPTVDRPFFNIYLWDHFNDAVKWVTAGRFQPKNFEFVAGELPLSEVNSVLIFIAFYYVVVFGGRYLLKSCRPLKLTVFSQIHNLLLTSVSLLWLVLIVEQAVPMVYRHGLYFAICDIRSWTQPMVALYYFNYITKFVEFTDTILMVLKHKRLTFLHTYHHGATALLCYTELVGYTAVQWVPIILNLTVHVLMYWYYFLSASGVCVWWKAWVTRLQIIQFILDMIFIYFVLYQQTVAAYFMDSGLPFCGKCLGSLTAIYSGAAIVTSYLFLFISFYIEVYKSGGAKDKKKIDRKA</sequence>
<dbReference type="GO" id="GO:0005789">
    <property type="term" value="C:endoplasmic reticulum membrane"/>
    <property type="evidence" value="ECO:0007669"/>
    <property type="project" value="TreeGrafter"/>
</dbReference>
<keyword evidence="7 12" id="KW-1133">Transmembrane helix</keyword>
<keyword evidence="10 12" id="KW-0275">Fatty acid biosynthesis</keyword>
<evidence type="ECO:0000256" key="8">
    <source>
        <dbReference type="ARBA" id="ARBA00023098"/>
    </source>
</evidence>
<dbReference type="PROSITE" id="PS01188">
    <property type="entry name" value="ELO"/>
    <property type="match status" value="1"/>
</dbReference>
<reference evidence="13 14" key="1">
    <citation type="journal article" date="2019" name="BMC Genomics">
        <title>Chromosome level assembly and comparative genome analysis confirm lager-brewing yeasts originated from a single hybridization.</title>
        <authorList>
            <person name="Salazar A.N."/>
            <person name="Gorter de Vries A.R."/>
            <person name="van den Broek M."/>
            <person name="Brouwers N."/>
            <person name="de la Torre Cortes P."/>
            <person name="Kuijpers N.G.A."/>
            <person name="Daran J.G."/>
            <person name="Abeel T."/>
        </authorList>
    </citation>
    <scope>NUCLEOTIDE SEQUENCE [LARGE SCALE GENOMIC DNA]</scope>
    <source>
        <strain evidence="13 14">CBS 1483</strain>
    </source>
</reference>
<protein>
    <recommendedName>
        <fullName evidence="12">Elongation of fatty acids protein</fullName>
        <ecNumber evidence="12">2.3.1.-</ecNumber>
    </recommendedName>
</protein>
<dbReference type="InterPro" id="IPR002076">
    <property type="entry name" value="ELO_fam"/>
</dbReference>
<evidence type="ECO:0000256" key="12">
    <source>
        <dbReference type="RuleBase" id="RU361115"/>
    </source>
</evidence>
<dbReference type="GO" id="GO:0042761">
    <property type="term" value="P:very long-chain fatty acid biosynthetic process"/>
    <property type="evidence" value="ECO:0007669"/>
    <property type="project" value="TreeGrafter"/>
</dbReference>
<dbReference type="Proteomes" id="UP000501346">
    <property type="component" value="Chromosome SeX-ScX"/>
</dbReference>
<evidence type="ECO:0000313" key="14">
    <source>
        <dbReference type="Proteomes" id="UP000501346"/>
    </source>
</evidence>
<dbReference type="PANTHER" id="PTHR11157">
    <property type="entry name" value="FATTY ACID ACYL TRANSFERASE-RELATED"/>
    <property type="match status" value="1"/>
</dbReference>
<dbReference type="EMBL" id="CP049007">
    <property type="protein sequence ID" value="QID85938.1"/>
    <property type="molecule type" value="Genomic_DNA"/>
</dbReference>
<evidence type="ECO:0000256" key="2">
    <source>
        <dbReference type="ARBA" id="ARBA00007263"/>
    </source>
</evidence>
<feature type="transmembrane region" description="Helical" evidence="12">
    <location>
        <begin position="206"/>
        <end position="227"/>
    </location>
</feature>
<comment type="subcellular location">
    <subcellularLocation>
        <location evidence="1">Membrane</location>
        <topology evidence="1">Multi-pass membrane protein</topology>
    </subcellularLocation>
</comment>
<evidence type="ECO:0000256" key="6">
    <source>
        <dbReference type="ARBA" id="ARBA00022832"/>
    </source>
</evidence>
<proteinExistence type="inferred from homology"/>
<accession>A0A6C1E9D0</accession>
<evidence type="ECO:0000313" key="13">
    <source>
        <dbReference type="EMBL" id="QID85938.1"/>
    </source>
</evidence>
<evidence type="ECO:0000256" key="1">
    <source>
        <dbReference type="ARBA" id="ARBA00004141"/>
    </source>
</evidence>
<dbReference type="GO" id="GO:0034626">
    <property type="term" value="P:fatty acid elongation, polyunsaturated fatty acid"/>
    <property type="evidence" value="ECO:0007669"/>
    <property type="project" value="TreeGrafter"/>
</dbReference>
<keyword evidence="3 12" id="KW-0444">Lipid biosynthesis</keyword>
<keyword evidence="5 12" id="KW-0812">Transmembrane</keyword>
<name>A0A6C1E9D0_SACPS</name>
<evidence type="ECO:0000256" key="9">
    <source>
        <dbReference type="ARBA" id="ARBA00023136"/>
    </source>
</evidence>
<dbReference type="Pfam" id="PF01151">
    <property type="entry name" value="ELO"/>
    <property type="match status" value="1"/>
</dbReference>
<dbReference type="InterPro" id="IPR030457">
    <property type="entry name" value="ELO_CS"/>
</dbReference>
<evidence type="ECO:0000256" key="11">
    <source>
        <dbReference type="ARBA" id="ARBA00047375"/>
    </source>
</evidence>
<feature type="transmembrane region" description="Helical" evidence="12">
    <location>
        <begin position="239"/>
        <end position="260"/>
    </location>
</feature>
<dbReference type="GO" id="GO:0030148">
    <property type="term" value="P:sphingolipid biosynthetic process"/>
    <property type="evidence" value="ECO:0007669"/>
    <property type="project" value="TreeGrafter"/>
</dbReference>
<keyword evidence="6 12" id="KW-0276">Fatty acid metabolism</keyword>
<keyword evidence="8 12" id="KW-0443">Lipid metabolism</keyword>
<organism evidence="13 14">
    <name type="scientific">Saccharomyces pastorianus</name>
    <name type="common">Lager yeast</name>
    <name type="synonym">Saccharomyces cerevisiae x Saccharomyces eubayanus</name>
    <dbReference type="NCBI Taxonomy" id="27292"/>
    <lineage>
        <taxon>Eukaryota</taxon>
        <taxon>Fungi</taxon>
        <taxon>Dikarya</taxon>
        <taxon>Ascomycota</taxon>
        <taxon>Saccharomycotina</taxon>
        <taxon>Saccharomycetes</taxon>
        <taxon>Saccharomycetales</taxon>
        <taxon>Saccharomycetaceae</taxon>
        <taxon>Saccharomyces</taxon>
    </lineage>
</organism>
<feature type="transmembrane region" description="Helical" evidence="12">
    <location>
        <begin position="69"/>
        <end position="87"/>
    </location>
</feature>
<dbReference type="AlphaFoldDB" id="A0A6C1E9D0"/>
<keyword evidence="9 12" id="KW-0472">Membrane</keyword>
<dbReference type="GO" id="GO:0034625">
    <property type="term" value="P:fatty acid elongation, monounsaturated fatty acid"/>
    <property type="evidence" value="ECO:0007669"/>
    <property type="project" value="TreeGrafter"/>
</dbReference>
<dbReference type="OrthoDB" id="434092at2759"/>
<evidence type="ECO:0000256" key="7">
    <source>
        <dbReference type="ARBA" id="ARBA00022989"/>
    </source>
</evidence>
<evidence type="ECO:0000256" key="5">
    <source>
        <dbReference type="ARBA" id="ARBA00022692"/>
    </source>
</evidence>
<dbReference type="PANTHER" id="PTHR11157:SF134">
    <property type="entry name" value="ELONGATION OF FATTY ACIDS PROTEIN 1-RELATED"/>
    <property type="match status" value="1"/>
</dbReference>
<evidence type="ECO:0000256" key="4">
    <source>
        <dbReference type="ARBA" id="ARBA00022679"/>
    </source>
</evidence>
<gene>
    <name evidence="13" type="primary">ELO1_2</name>
    <name evidence="13" type="ORF">GRS66_008537</name>
</gene>
<evidence type="ECO:0000256" key="10">
    <source>
        <dbReference type="ARBA" id="ARBA00023160"/>
    </source>
</evidence>
<dbReference type="GO" id="GO:0019367">
    <property type="term" value="P:fatty acid elongation, saturated fatty acid"/>
    <property type="evidence" value="ECO:0007669"/>
    <property type="project" value="TreeGrafter"/>
</dbReference>